<sequence length="537" mass="60494">MKVRTDIIRHAKELHTWVGITSGILLFICFFAGGLSMFQHEISRWATPPAQSLNTIETHQYNELVEKVQAQHPETLKSFQLNLDSKEFHYAPMQWKATTEVKNDEHSIDLHQNAMLATLEQDGILHVEQENLSKLGWLIEQLHETAGIPGSLGDHTVGMYVMGFVSVLYFLALMTGLIVLLPTLVKDYFAIRAGKNKKRFWLDAHNVIGITSLPFHILICATVIAFAYHDVIYGAIGGLVSKDKPLSARPPAMKVVEPVEPLNVEKIFANIQRQAPEYQISSISFNNLDKPEKASARVNLYSSEQMLRGDRFDVMMFNPYQTQPYRTNNLNTHATAMDQVIRSMFSLHFGNYGGDLTRWLYFIFGIGGAFLFYSGNILWIESRIKRQKNPQLAPVQQRKDVRFIANLSIGACLGCVFAVVGSMAIGRWGSLANLGLESMNHLLVYSYYLIFIFSLIYSFMVGAAKALPELLLAIAVVLSLVAPVSFIISLIASTPMTLWWIDLIAIVFALAFLRFYQQAKIRQYNAEVGAIWSKTSL</sequence>
<feature type="transmembrane region" description="Helical" evidence="1">
    <location>
        <begin position="401"/>
        <end position="425"/>
    </location>
</feature>
<proteinExistence type="predicted"/>
<evidence type="ECO:0000256" key="1">
    <source>
        <dbReference type="SAM" id="Phobius"/>
    </source>
</evidence>
<organism evidence="2 3">
    <name type="scientific">Acinetobacter cumulans</name>
    <dbReference type="NCBI Taxonomy" id="2136182"/>
    <lineage>
        <taxon>Bacteria</taxon>
        <taxon>Pseudomonadati</taxon>
        <taxon>Pseudomonadota</taxon>
        <taxon>Gammaproteobacteria</taxon>
        <taxon>Moraxellales</taxon>
        <taxon>Moraxellaceae</taxon>
        <taxon>Acinetobacter</taxon>
    </lineage>
</organism>
<evidence type="ECO:0000313" key="3">
    <source>
        <dbReference type="Proteomes" id="UP000281084"/>
    </source>
</evidence>
<accession>A0A3A8G6B0</accession>
<feature type="transmembrane region" description="Helical" evidence="1">
    <location>
        <begin position="359"/>
        <end position="380"/>
    </location>
</feature>
<dbReference type="EMBL" id="RAXZ01000032">
    <property type="protein sequence ID" value="RKG48513.1"/>
    <property type="molecule type" value="Genomic_DNA"/>
</dbReference>
<dbReference type="RefSeq" id="WP_120368220.1">
    <property type="nucleotide sequence ID" value="NZ_RAXZ01000032.1"/>
</dbReference>
<feature type="transmembrane region" description="Helical" evidence="1">
    <location>
        <begin position="206"/>
        <end position="228"/>
    </location>
</feature>
<reference evidence="2 3" key="1">
    <citation type="submission" date="2018-09" db="EMBL/GenBank/DDBJ databases">
        <title>The draft genome of Acinetobacter spp. strains.</title>
        <authorList>
            <person name="Qin J."/>
            <person name="Feng Y."/>
            <person name="Zong Z."/>
        </authorList>
    </citation>
    <scope>NUCLEOTIDE SEQUENCE [LARGE SCALE GENOMIC DNA]</scope>
    <source>
        <strain evidence="2 3">WCHAc060002</strain>
    </source>
</reference>
<dbReference type="Proteomes" id="UP000281084">
    <property type="component" value="Unassembled WGS sequence"/>
</dbReference>
<evidence type="ECO:0000313" key="2">
    <source>
        <dbReference type="EMBL" id="RKG48513.1"/>
    </source>
</evidence>
<keyword evidence="1" id="KW-0812">Transmembrane</keyword>
<feature type="transmembrane region" description="Helical" evidence="1">
    <location>
        <begin position="14"/>
        <end position="38"/>
    </location>
</feature>
<feature type="transmembrane region" description="Helical" evidence="1">
    <location>
        <begin position="498"/>
        <end position="516"/>
    </location>
</feature>
<gene>
    <name evidence="2" type="ORF">D7V64_15120</name>
</gene>
<feature type="transmembrane region" description="Helical" evidence="1">
    <location>
        <begin position="445"/>
        <end position="463"/>
    </location>
</feature>
<dbReference type="InterPro" id="IPR005625">
    <property type="entry name" value="PepSY-ass_TM"/>
</dbReference>
<name>A0A3A8G6B0_9GAMM</name>
<dbReference type="Pfam" id="PF03929">
    <property type="entry name" value="PepSY_TM"/>
    <property type="match status" value="1"/>
</dbReference>
<feature type="transmembrane region" description="Helical" evidence="1">
    <location>
        <begin position="159"/>
        <end position="185"/>
    </location>
</feature>
<protein>
    <submittedName>
        <fullName evidence="2">PepSY domain-containing protein</fullName>
    </submittedName>
</protein>
<feature type="transmembrane region" description="Helical" evidence="1">
    <location>
        <begin position="470"/>
        <end position="492"/>
    </location>
</feature>
<keyword evidence="1" id="KW-1133">Transmembrane helix</keyword>
<dbReference type="PANTHER" id="PTHR34219">
    <property type="entry name" value="IRON-REGULATED INNER MEMBRANE PROTEIN-RELATED"/>
    <property type="match status" value="1"/>
</dbReference>
<keyword evidence="1" id="KW-0472">Membrane</keyword>
<dbReference type="PANTHER" id="PTHR34219:SF9">
    <property type="entry name" value="IRON-REGULATED INNER MEMBRANE PROTEIN"/>
    <property type="match status" value="1"/>
</dbReference>
<dbReference type="AlphaFoldDB" id="A0A3A8G6B0"/>
<comment type="caution">
    <text evidence="2">The sequence shown here is derived from an EMBL/GenBank/DDBJ whole genome shotgun (WGS) entry which is preliminary data.</text>
</comment>